<dbReference type="AlphaFoldDB" id="A0A1T5A3D7"/>
<feature type="domain" description="Bacterial surface antigen (D15)" evidence="6">
    <location>
        <begin position="552"/>
        <end position="735"/>
    </location>
</feature>
<evidence type="ECO:0000313" key="7">
    <source>
        <dbReference type="EMBL" id="SKB29502.1"/>
    </source>
</evidence>
<dbReference type="PANTHER" id="PTHR12815:SF47">
    <property type="entry name" value="TRANSLOCATION AND ASSEMBLY MODULE SUBUNIT TAMA"/>
    <property type="match status" value="1"/>
</dbReference>
<evidence type="ECO:0000256" key="1">
    <source>
        <dbReference type="ARBA" id="ARBA00004370"/>
    </source>
</evidence>
<evidence type="ECO:0000256" key="3">
    <source>
        <dbReference type="ARBA" id="ARBA00022729"/>
    </source>
</evidence>
<dbReference type="InterPro" id="IPR039910">
    <property type="entry name" value="D15-like"/>
</dbReference>
<dbReference type="Pfam" id="PF01103">
    <property type="entry name" value="Omp85"/>
    <property type="match status" value="1"/>
</dbReference>
<dbReference type="PANTHER" id="PTHR12815">
    <property type="entry name" value="SORTING AND ASSEMBLY MACHINERY SAMM50 PROTEIN FAMILY MEMBER"/>
    <property type="match status" value="1"/>
</dbReference>
<keyword evidence="5" id="KW-0998">Cell outer membrane</keyword>
<dbReference type="GO" id="GO:0019867">
    <property type="term" value="C:outer membrane"/>
    <property type="evidence" value="ECO:0007669"/>
    <property type="project" value="InterPro"/>
</dbReference>
<reference evidence="8" key="1">
    <citation type="submission" date="2017-02" db="EMBL/GenBank/DDBJ databases">
        <authorList>
            <person name="Varghese N."/>
            <person name="Submissions S."/>
        </authorList>
    </citation>
    <scope>NUCLEOTIDE SEQUENCE [LARGE SCALE GENOMIC DNA]</scope>
    <source>
        <strain evidence="8">DSM 22385</strain>
    </source>
</reference>
<dbReference type="STRING" id="572036.SAMN05661099_0275"/>
<proteinExistence type="predicted"/>
<evidence type="ECO:0000259" key="6">
    <source>
        <dbReference type="Pfam" id="PF01103"/>
    </source>
</evidence>
<comment type="subcellular location">
    <subcellularLocation>
        <location evidence="1">Membrane</location>
    </subcellularLocation>
</comment>
<accession>A0A1T5A3D7</accession>
<dbReference type="Proteomes" id="UP000189981">
    <property type="component" value="Unassembled WGS sequence"/>
</dbReference>
<evidence type="ECO:0000256" key="4">
    <source>
        <dbReference type="ARBA" id="ARBA00023136"/>
    </source>
</evidence>
<name>A0A1T5A3D7_9SPHI</name>
<dbReference type="InterPro" id="IPR000184">
    <property type="entry name" value="Bac_surfAg_D15"/>
</dbReference>
<evidence type="ECO:0000256" key="5">
    <source>
        <dbReference type="ARBA" id="ARBA00023237"/>
    </source>
</evidence>
<dbReference type="Gene3D" id="3.10.20.310">
    <property type="entry name" value="membrane protein fhac"/>
    <property type="match status" value="1"/>
</dbReference>
<keyword evidence="4" id="KW-0472">Membrane</keyword>
<dbReference type="Gene3D" id="2.40.160.50">
    <property type="entry name" value="membrane protein fhac: a member of the omp85/tpsb transporter family"/>
    <property type="match status" value="1"/>
</dbReference>
<protein>
    <submittedName>
        <fullName evidence="7">Outer membrane protein assembly factor BamA</fullName>
    </submittedName>
</protein>
<sequence length="776" mass="88806">MIIILSSCNATRFIPDDQALVKSVKLDSVSEEFEAKALTFVQNDIRPNSRLNLALYNLLNTKKGKYRTDRVRAIGEAPHLLDSSLVEISRLQIEKFLATKGFFKAKVKSDILVENKKATITFTAEQGPEFKISSINYEIADSAVAKLYQENRPKFTKMREGQRFDSDSLAFEREQIFRLMKQNGYYDYVRQFVRFDVDSNLNSSQAKVIMYLANPTDKNSHQVYTIDNSFITIRNSDALTDSLIKDTVNVDTQFNFVDYSGKFKPKPIARYIYIKKGDIYNIDKEDLTYDRLYDLNVFRTVKIDYAKMSDSTNRLQPRYDIVPLKRMSNRVEGEYTFNSGRNGFNVGNTYTNRNLFGGAELLEVKAKYGVLFDANATGNLIDKIFSRDLQLGVNLVLPKLLVPFPIPMMGKNGIPHTTISSSVQLFDQKNAFSSRVFINSITYDWVETKYKLHTLTPINIEFRKGKLNPVFRDTLRQRGYELYVRTNNRAFFNLGSQYAYTLNTIRLNTYSNFIYLRGAIDAAGNTLGLLDKVFNFKTDTAGSKTIFGLPYQEYVKLEADVRFYRSLGGEKQFIFRLNPGIGIPHGNSEQLTFEKNFFAGGSSGVRAWQARTLGPGNYNRASLGTDEKANTLRRNLRNLDQLGEYKLEGNLEYRFKIADNILNAKVKGATFVDFGNVWRKSSAAAMIENPGGEFKFNKFLGQLAVGTGAGLRFDLNYFVFRFDLGIKVKDPQFKGSDQYVLKYLFNKSEFKEKYAITNYPDVYRLVQYNFGIGMPF</sequence>
<dbReference type="EMBL" id="FUYR01000001">
    <property type="protein sequence ID" value="SKB29502.1"/>
    <property type="molecule type" value="Genomic_DNA"/>
</dbReference>
<evidence type="ECO:0000256" key="2">
    <source>
        <dbReference type="ARBA" id="ARBA00022692"/>
    </source>
</evidence>
<keyword evidence="8" id="KW-1185">Reference proteome</keyword>
<organism evidence="7 8">
    <name type="scientific">Daejeonella lutea</name>
    <dbReference type="NCBI Taxonomy" id="572036"/>
    <lineage>
        <taxon>Bacteria</taxon>
        <taxon>Pseudomonadati</taxon>
        <taxon>Bacteroidota</taxon>
        <taxon>Sphingobacteriia</taxon>
        <taxon>Sphingobacteriales</taxon>
        <taxon>Sphingobacteriaceae</taxon>
        <taxon>Daejeonella</taxon>
    </lineage>
</organism>
<evidence type="ECO:0000313" key="8">
    <source>
        <dbReference type="Proteomes" id="UP000189981"/>
    </source>
</evidence>
<keyword evidence="3" id="KW-0732">Signal</keyword>
<gene>
    <name evidence="7" type="ORF">SAMN05661099_0275</name>
</gene>
<keyword evidence="2" id="KW-0812">Transmembrane</keyword>